<comment type="caution">
    <text evidence="1">The sequence shown here is derived from an EMBL/GenBank/DDBJ whole genome shotgun (WGS) entry which is preliminary data.</text>
</comment>
<evidence type="ECO:0000313" key="2">
    <source>
        <dbReference type="Proteomes" id="UP001057452"/>
    </source>
</evidence>
<reference evidence="1" key="1">
    <citation type="submission" date="2022-05" db="EMBL/GenBank/DDBJ databases">
        <title>Chromosome-level genome of Chaenocephalus aceratus.</title>
        <authorList>
            <person name="Park H."/>
        </authorList>
    </citation>
    <scope>NUCLEOTIDE SEQUENCE</scope>
    <source>
        <strain evidence="1">KU_202001</strain>
    </source>
</reference>
<feature type="non-terminal residue" evidence="1">
    <location>
        <position position="71"/>
    </location>
</feature>
<organism evidence="1 2">
    <name type="scientific">Chaenocephalus aceratus</name>
    <name type="common">Blackfin icefish</name>
    <name type="synonym">Chaenichthys aceratus</name>
    <dbReference type="NCBI Taxonomy" id="36190"/>
    <lineage>
        <taxon>Eukaryota</taxon>
        <taxon>Metazoa</taxon>
        <taxon>Chordata</taxon>
        <taxon>Craniata</taxon>
        <taxon>Vertebrata</taxon>
        <taxon>Euteleostomi</taxon>
        <taxon>Actinopterygii</taxon>
        <taxon>Neopterygii</taxon>
        <taxon>Teleostei</taxon>
        <taxon>Neoteleostei</taxon>
        <taxon>Acanthomorphata</taxon>
        <taxon>Eupercaria</taxon>
        <taxon>Perciformes</taxon>
        <taxon>Notothenioidei</taxon>
        <taxon>Channichthyidae</taxon>
        <taxon>Chaenocephalus</taxon>
    </lineage>
</organism>
<protein>
    <submittedName>
        <fullName evidence="1">Uncharacterized protein</fullName>
    </submittedName>
</protein>
<name>A0ACB9X1C7_CHAAC</name>
<accession>A0ACB9X1C7</accession>
<evidence type="ECO:0000313" key="1">
    <source>
        <dbReference type="EMBL" id="KAI4819551.1"/>
    </source>
</evidence>
<proteinExistence type="predicted"/>
<gene>
    <name evidence="1" type="ORF">KUCAC02_004796</name>
</gene>
<keyword evidence="2" id="KW-1185">Reference proteome</keyword>
<sequence>MTGGLMMLSGSEQPLLRMLHDRNKRGQSAEQSSGNHIHWRRGSSICSRGTVGLLQGQGSDGEFIETINCSR</sequence>
<dbReference type="EMBL" id="CM043794">
    <property type="protein sequence ID" value="KAI4819551.1"/>
    <property type="molecule type" value="Genomic_DNA"/>
</dbReference>
<dbReference type="Proteomes" id="UP001057452">
    <property type="component" value="Chromosome 10"/>
</dbReference>